<dbReference type="GO" id="GO:0016491">
    <property type="term" value="F:oxidoreductase activity"/>
    <property type="evidence" value="ECO:0007669"/>
    <property type="project" value="UniProtKB-KW"/>
</dbReference>
<accession>B1TBW9</accession>
<dbReference type="Proteomes" id="UP000004814">
    <property type="component" value="Unassembled WGS sequence"/>
</dbReference>
<organism evidence="5 6">
    <name type="scientific">Burkholderia ambifaria MEX-5</name>
    <dbReference type="NCBI Taxonomy" id="396597"/>
    <lineage>
        <taxon>Bacteria</taxon>
        <taxon>Pseudomonadati</taxon>
        <taxon>Pseudomonadota</taxon>
        <taxon>Betaproteobacteria</taxon>
        <taxon>Burkholderiales</taxon>
        <taxon>Burkholderiaceae</taxon>
        <taxon>Burkholderia</taxon>
        <taxon>Burkholderia cepacia complex</taxon>
    </lineage>
</organism>
<evidence type="ECO:0000256" key="3">
    <source>
        <dbReference type="RuleBase" id="RU000363"/>
    </source>
</evidence>
<comment type="caution">
    <text evidence="5">The sequence shown here is derived from an EMBL/GenBank/DDBJ whole genome shotgun (WGS) entry which is preliminary data.</text>
</comment>
<dbReference type="Gene3D" id="3.40.50.720">
    <property type="entry name" value="NAD(P)-binding Rossmann-like Domain"/>
    <property type="match status" value="1"/>
</dbReference>
<dbReference type="NCBIfam" id="NF005495">
    <property type="entry name" value="PRK07109.1"/>
    <property type="match status" value="1"/>
</dbReference>
<dbReference type="GO" id="GO:0016020">
    <property type="term" value="C:membrane"/>
    <property type="evidence" value="ECO:0007669"/>
    <property type="project" value="TreeGrafter"/>
</dbReference>
<dbReference type="PRINTS" id="PR00080">
    <property type="entry name" value="SDRFAMILY"/>
</dbReference>
<evidence type="ECO:0000313" key="5">
    <source>
        <dbReference type="EMBL" id="EDT38939.1"/>
    </source>
</evidence>
<dbReference type="InterPro" id="IPR036291">
    <property type="entry name" value="NAD(P)-bd_dom_sf"/>
</dbReference>
<dbReference type="PRINTS" id="PR00081">
    <property type="entry name" value="GDHRDH"/>
</dbReference>
<dbReference type="Pfam" id="PF00106">
    <property type="entry name" value="adh_short"/>
    <property type="match status" value="1"/>
</dbReference>
<dbReference type="InterPro" id="IPR020904">
    <property type="entry name" value="Sc_DH/Rdtase_CS"/>
</dbReference>
<dbReference type="InterPro" id="IPR057326">
    <property type="entry name" value="KR_dom"/>
</dbReference>
<dbReference type="InterPro" id="IPR002347">
    <property type="entry name" value="SDR_fam"/>
</dbReference>
<dbReference type="SUPFAM" id="SSF51735">
    <property type="entry name" value="NAD(P)-binding Rossmann-fold domains"/>
    <property type="match status" value="1"/>
</dbReference>
<gene>
    <name evidence="5" type="ORF">BamMEX5DRAFT_5285</name>
</gene>
<dbReference type="RefSeq" id="WP_006761070.1">
    <property type="nucleotide sequence ID" value="NZ_ABLK01000234.1"/>
</dbReference>
<evidence type="ECO:0000259" key="4">
    <source>
        <dbReference type="SMART" id="SM00822"/>
    </source>
</evidence>
<dbReference type="EMBL" id="ABLK01000234">
    <property type="protein sequence ID" value="EDT38939.1"/>
    <property type="molecule type" value="Genomic_DNA"/>
</dbReference>
<evidence type="ECO:0000256" key="1">
    <source>
        <dbReference type="ARBA" id="ARBA00006484"/>
    </source>
</evidence>
<evidence type="ECO:0000256" key="2">
    <source>
        <dbReference type="ARBA" id="ARBA00023002"/>
    </source>
</evidence>
<dbReference type="SMART" id="SM00822">
    <property type="entry name" value="PKS_KR"/>
    <property type="match status" value="1"/>
</dbReference>
<dbReference type="PROSITE" id="PS00061">
    <property type="entry name" value="ADH_SHORT"/>
    <property type="match status" value="1"/>
</dbReference>
<dbReference type="AlphaFoldDB" id="B1TBW9"/>
<protein>
    <submittedName>
        <fullName evidence="5">Short-chain dehydrogenase/reductase SDR</fullName>
    </submittedName>
</protein>
<feature type="domain" description="Ketoreductase" evidence="4">
    <location>
        <begin position="11"/>
        <end position="200"/>
    </location>
</feature>
<evidence type="ECO:0000313" key="6">
    <source>
        <dbReference type="Proteomes" id="UP000004814"/>
    </source>
</evidence>
<dbReference type="PATRIC" id="fig|396597.7.peg.2349"/>
<keyword evidence="2" id="KW-0560">Oxidoreductase</keyword>
<name>B1TBW9_9BURK</name>
<reference evidence="5 6" key="1">
    <citation type="submission" date="2008-03" db="EMBL/GenBank/DDBJ databases">
        <title>Sequencing of the draft genome and assembly of Burkholderia ambifaria MEX-5.</title>
        <authorList>
            <consortium name="US DOE Joint Genome Institute (JGI-PGF)"/>
            <person name="Copeland A."/>
            <person name="Lucas S."/>
            <person name="Lapidus A."/>
            <person name="Glavina del Rio T."/>
            <person name="Dalin E."/>
            <person name="Tice H."/>
            <person name="Bruce D."/>
            <person name="Goodwin L."/>
            <person name="Pitluck S."/>
            <person name="Larimer F."/>
            <person name="Land M.L."/>
            <person name="Hauser L."/>
            <person name="Tiedje J."/>
            <person name="Richardson P."/>
        </authorList>
    </citation>
    <scope>NUCLEOTIDE SEQUENCE [LARGE SCALE GENOMIC DNA]</scope>
    <source>
        <strain evidence="5 6">MEX-5</strain>
    </source>
</reference>
<comment type="similarity">
    <text evidence="1 3">Belongs to the short-chain dehydrogenases/reductases (SDR) family.</text>
</comment>
<dbReference type="PANTHER" id="PTHR44196:SF1">
    <property type="entry name" value="DEHYDROGENASE_REDUCTASE SDR FAMILY MEMBER 7B"/>
    <property type="match status" value="1"/>
</dbReference>
<dbReference type="PANTHER" id="PTHR44196">
    <property type="entry name" value="DEHYDROGENASE/REDUCTASE SDR FAMILY MEMBER 7B"/>
    <property type="match status" value="1"/>
</dbReference>
<proteinExistence type="inferred from homology"/>
<sequence>MKCMLKPVGEQTIVITGATSGIGLVTARKAARRGAKLVLFARNEDALNTLCEEIRQHGGLAVAVAGDVGNVEDLQRAAAKAADTYGGFDTWINNAGVSIFGTAAAVPLEDQRRLFDTNYWGVVHGSLVASDHFRRKSDFHGGAIINMGSEASDAPVPLQSAYTASKHAVKGFTDSLRLELESDHLPVSVTLIKPAAIDTMFVMHAKNYMNVEAKLPPPIYDPDLAADAILFAAAHPRRTLFVGGAAKFTSASAYHAPRLFDRVAATLFSRGQRTVRPARPRDDNALYESRHVLHEREGMEGHVLRGCAYNAVVQRPKLAGAIALGAAALAVAAFARARRAPTST</sequence>